<organism evidence="1 3">
    <name type="scientific">Cucumis melo var. makuwa</name>
    <name type="common">Oriental melon</name>
    <dbReference type="NCBI Taxonomy" id="1194695"/>
    <lineage>
        <taxon>Eukaryota</taxon>
        <taxon>Viridiplantae</taxon>
        <taxon>Streptophyta</taxon>
        <taxon>Embryophyta</taxon>
        <taxon>Tracheophyta</taxon>
        <taxon>Spermatophyta</taxon>
        <taxon>Magnoliopsida</taxon>
        <taxon>eudicotyledons</taxon>
        <taxon>Gunneridae</taxon>
        <taxon>Pentapetalae</taxon>
        <taxon>rosids</taxon>
        <taxon>fabids</taxon>
        <taxon>Cucurbitales</taxon>
        <taxon>Cucurbitaceae</taxon>
        <taxon>Benincaseae</taxon>
        <taxon>Cucumis</taxon>
    </lineage>
</organism>
<evidence type="ECO:0000313" key="2">
    <source>
        <dbReference type="EMBL" id="TYK07769.1"/>
    </source>
</evidence>
<reference evidence="3 4" key="1">
    <citation type="submission" date="2019-08" db="EMBL/GenBank/DDBJ databases">
        <title>Draft genome sequences of two oriental melons (Cucumis melo L. var makuwa).</title>
        <authorList>
            <person name="Kwon S.-Y."/>
        </authorList>
    </citation>
    <scope>NUCLEOTIDE SEQUENCE [LARGE SCALE GENOMIC DNA]</scope>
    <source>
        <strain evidence="4">cv. Chang Bougi</strain>
        <strain evidence="3">cv. SW 3</strain>
        <tissue evidence="1">Leaf</tissue>
    </source>
</reference>
<protein>
    <submittedName>
        <fullName evidence="1">(R)-mandelonitrile lyase 1-like</fullName>
    </submittedName>
</protein>
<name>A0A5A7U4B3_CUCMM</name>
<dbReference type="AlphaFoldDB" id="A0A5A7U4B3"/>
<accession>A0A5A7U4B3</accession>
<proteinExistence type="predicted"/>
<dbReference type="GO" id="GO:0016829">
    <property type="term" value="F:lyase activity"/>
    <property type="evidence" value="ECO:0007669"/>
    <property type="project" value="UniProtKB-KW"/>
</dbReference>
<dbReference type="EMBL" id="SSTD01013081">
    <property type="protein sequence ID" value="TYK07769.1"/>
    <property type="molecule type" value="Genomic_DNA"/>
</dbReference>
<gene>
    <name evidence="2" type="ORF">E5676_scaffold1737G00430</name>
    <name evidence="1" type="ORF">E6C27_scaffold673G001440</name>
</gene>
<keyword evidence="1" id="KW-0456">Lyase</keyword>
<dbReference type="EMBL" id="SSTE01011804">
    <property type="protein sequence ID" value="KAA0050662.1"/>
    <property type="molecule type" value="Genomic_DNA"/>
</dbReference>
<evidence type="ECO:0000313" key="1">
    <source>
        <dbReference type="EMBL" id="KAA0050662.1"/>
    </source>
</evidence>
<evidence type="ECO:0000313" key="4">
    <source>
        <dbReference type="Proteomes" id="UP000321947"/>
    </source>
</evidence>
<sequence>MGRDCHLPSIVSRPSLSPLEFSAAYRPPSSSYVSATTTIQDMYLELENTFNNAEGSSSTGDTSREDKPILPHAFWFSCAIGVLTRNTFVINAFKWADVPQKYIKVVKGGLQPILESLQPLFQEEICEIVLVRQLGYPSLSSERVLLLVPPLLMRCTLERYYVGKRVSPNTEVKTSREPFHDVASGFNYSQRTEVAFGVIHCRRLSHISMNCIKDEAISTLSLQRVGKSFVDAVYFGRSYQRKCQHQYNLG</sequence>
<evidence type="ECO:0000313" key="3">
    <source>
        <dbReference type="Proteomes" id="UP000321393"/>
    </source>
</evidence>
<comment type="caution">
    <text evidence="1">The sequence shown here is derived from an EMBL/GenBank/DDBJ whole genome shotgun (WGS) entry which is preliminary data.</text>
</comment>
<dbReference type="Proteomes" id="UP000321947">
    <property type="component" value="Unassembled WGS sequence"/>
</dbReference>
<dbReference type="Proteomes" id="UP000321393">
    <property type="component" value="Unassembled WGS sequence"/>
</dbReference>